<evidence type="ECO:0000256" key="4">
    <source>
        <dbReference type="ARBA" id="ARBA00023002"/>
    </source>
</evidence>
<dbReference type="InterPro" id="IPR001236">
    <property type="entry name" value="Lactate/malate_DH_N"/>
</dbReference>
<keyword evidence="13" id="KW-1185">Reference proteome</keyword>
<evidence type="ECO:0000313" key="12">
    <source>
        <dbReference type="EMBL" id="KAL3318575.1"/>
    </source>
</evidence>
<dbReference type="Gene3D" id="3.90.110.10">
    <property type="entry name" value="Lactate dehydrogenase/glycoside hydrolase, family 4, C-terminal"/>
    <property type="match status" value="1"/>
</dbReference>
<evidence type="ECO:0000256" key="7">
    <source>
        <dbReference type="PIRSR" id="PIRSR000102-1"/>
    </source>
</evidence>
<feature type="domain" description="Lactate/malate dehydrogenase N-terminal" evidence="10">
    <location>
        <begin position="20"/>
        <end position="171"/>
    </location>
</feature>
<evidence type="ECO:0000256" key="9">
    <source>
        <dbReference type="RuleBase" id="RU000496"/>
    </source>
</evidence>
<dbReference type="InterPro" id="IPR015955">
    <property type="entry name" value="Lactate_DH/Glyco_Ohase_4_C"/>
</dbReference>
<feature type="binding site" evidence="8">
    <location>
        <position position="51"/>
    </location>
    <ligand>
        <name>NAD(+)</name>
        <dbReference type="ChEBI" id="CHEBI:57540"/>
    </ligand>
</feature>
<dbReference type="InterPro" id="IPR036291">
    <property type="entry name" value="NAD(P)-bd_dom_sf"/>
</dbReference>
<accession>A0ABD2QGJ0</accession>
<evidence type="ECO:0000259" key="11">
    <source>
        <dbReference type="Pfam" id="PF02866"/>
    </source>
</evidence>
<dbReference type="Proteomes" id="UP001626550">
    <property type="component" value="Unassembled WGS sequence"/>
</dbReference>
<dbReference type="InterPro" id="IPR011304">
    <property type="entry name" value="L-lactate_DH"/>
</dbReference>
<dbReference type="Gene3D" id="3.40.50.720">
    <property type="entry name" value="NAD(P)-binding Rossmann-like Domain"/>
    <property type="match status" value="1"/>
</dbReference>
<feature type="domain" description="Lactate/malate dehydrogenase C-terminal" evidence="11">
    <location>
        <begin position="174"/>
        <end position="336"/>
    </location>
</feature>
<dbReference type="Pfam" id="PF00056">
    <property type="entry name" value="Ldh_1_N"/>
    <property type="match status" value="1"/>
</dbReference>
<comment type="caution">
    <text evidence="12">The sequence shown here is derived from an EMBL/GenBank/DDBJ whole genome shotgun (WGS) entry which is preliminary data.</text>
</comment>
<dbReference type="EMBL" id="JBJKFK010000228">
    <property type="protein sequence ID" value="KAL3318575.1"/>
    <property type="molecule type" value="Genomic_DNA"/>
</dbReference>
<proteinExistence type="inferred from homology"/>
<dbReference type="PIRSF" id="PIRSF000102">
    <property type="entry name" value="Lac_mal_DH"/>
    <property type="match status" value="1"/>
</dbReference>
<feature type="binding site" evidence="8">
    <location>
        <begin position="135"/>
        <end position="137"/>
    </location>
    <ligand>
        <name>NAD(+)</name>
        <dbReference type="ChEBI" id="CHEBI:57540"/>
    </ligand>
</feature>
<dbReference type="InterPro" id="IPR001557">
    <property type="entry name" value="L-lactate/malate_DH"/>
</dbReference>
<dbReference type="PROSITE" id="PS51257">
    <property type="entry name" value="PROKAR_LIPOPROTEIN"/>
    <property type="match status" value="1"/>
</dbReference>
<dbReference type="NCBIfam" id="TIGR01771">
    <property type="entry name" value="L-LDH-NAD"/>
    <property type="match status" value="1"/>
</dbReference>
<evidence type="ECO:0000256" key="3">
    <source>
        <dbReference type="ARBA" id="ARBA00012967"/>
    </source>
</evidence>
<evidence type="ECO:0000256" key="6">
    <source>
        <dbReference type="ARBA" id="ARBA00049258"/>
    </source>
</evidence>
<dbReference type="AlphaFoldDB" id="A0ABD2QGJ0"/>
<evidence type="ECO:0000256" key="5">
    <source>
        <dbReference type="ARBA" id="ARBA00023027"/>
    </source>
</evidence>
<dbReference type="GO" id="GO:0004459">
    <property type="term" value="F:L-lactate dehydrogenase (NAD+) activity"/>
    <property type="evidence" value="ECO:0007669"/>
    <property type="project" value="UniProtKB-EC"/>
</dbReference>
<evidence type="ECO:0000313" key="13">
    <source>
        <dbReference type="Proteomes" id="UP001626550"/>
    </source>
</evidence>
<evidence type="ECO:0000256" key="8">
    <source>
        <dbReference type="PIRSR" id="PIRSR000102-3"/>
    </source>
</evidence>
<dbReference type="SUPFAM" id="SSF56327">
    <property type="entry name" value="LDH C-terminal domain-like"/>
    <property type="match status" value="1"/>
</dbReference>
<dbReference type="SUPFAM" id="SSF51735">
    <property type="entry name" value="NAD(P)-binding Rossmann-fold domains"/>
    <property type="match status" value="1"/>
</dbReference>
<evidence type="ECO:0000256" key="2">
    <source>
        <dbReference type="ARBA" id="ARBA00006054"/>
    </source>
</evidence>
<dbReference type="HAMAP" id="MF_00488">
    <property type="entry name" value="Lactate_dehydrog"/>
    <property type="match status" value="1"/>
</dbReference>
<dbReference type="InterPro" id="IPR022383">
    <property type="entry name" value="Lactate/malate_DH_C"/>
</dbReference>
<dbReference type="PROSITE" id="PS00064">
    <property type="entry name" value="L_LDH"/>
    <property type="match status" value="1"/>
</dbReference>
<protein>
    <recommendedName>
        <fullName evidence="3 9">L-lactate dehydrogenase</fullName>
        <ecNumber evidence="3 9">1.1.1.27</ecNumber>
    </recommendedName>
</protein>
<comment type="pathway">
    <text evidence="1 9">Fermentation; pyruvate fermentation to lactate; (S)-lactate from pyruvate: step 1/1.</text>
</comment>
<organism evidence="12 13">
    <name type="scientific">Cichlidogyrus casuarinus</name>
    <dbReference type="NCBI Taxonomy" id="1844966"/>
    <lineage>
        <taxon>Eukaryota</taxon>
        <taxon>Metazoa</taxon>
        <taxon>Spiralia</taxon>
        <taxon>Lophotrochozoa</taxon>
        <taxon>Platyhelminthes</taxon>
        <taxon>Monogenea</taxon>
        <taxon>Monopisthocotylea</taxon>
        <taxon>Dactylogyridea</taxon>
        <taxon>Ancyrocephalidae</taxon>
        <taxon>Cichlidogyrus</taxon>
    </lineage>
</organism>
<feature type="binding site" evidence="8">
    <location>
        <begin position="26"/>
        <end position="31"/>
    </location>
    <ligand>
        <name>NAD(+)</name>
        <dbReference type="ChEBI" id="CHEBI:57540"/>
    </ligand>
</feature>
<feature type="binding site" evidence="8">
    <location>
        <position position="112"/>
    </location>
    <ligand>
        <name>NAD(+)</name>
        <dbReference type="ChEBI" id="CHEBI:57540"/>
    </ligand>
</feature>
<dbReference type="Pfam" id="PF02866">
    <property type="entry name" value="Ldh_1_C"/>
    <property type="match status" value="1"/>
</dbReference>
<gene>
    <name evidence="12" type="ORF">Ciccas_002761</name>
</gene>
<dbReference type="CDD" id="cd05293">
    <property type="entry name" value="LDH_1"/>
    <property type="match status" value="1"/>
</dbReference>
<sequence length="343" mass="37383">MSKDLMVRIAPEFTEEKQVTKITIVGVGAVGMACANAILLRGVCNKIALIDVMENKAKGEVLDMEQCAQFCHGIKVIGGSDYADSKDSNIVVISAGARQEEGESRLNLVQRNVDIFKKIIPQIVKYSPNCILVVVSNPGNSSFVFNLFNIVEIISYVAWKLSGFPAHRVFGTGTILDSARFRHMLSKKLNISASSVHGYIIGEHGDSSVPVWSCVNIAGVRLSKHLPDIGTDKDPENFAKIHKDVVDSAYEIIRLKGYTSWAIGVSTATLCNSIINNHHSVWPLSTLAKGFHGITDEIYISLPCLVTNHGITHVIPQELNEDETAKLLNSAKTLSTIAAGLKW</sequence>
<feature type="active site" description="Proton acceptor" evidence="7">
    <location>
        <position position="204"/>
    </location>
</feature>
<reference evidence="12 13" key="1">
    <citation type="submission" date="2024-11" db="EMBL/GenBank/DDBJ databases">
        <title>Adaptive evolution of stress response genes in parasites aligns with host niche diversity.</title>
        <authorList>
            <person name="Hahn C."/>
            <person name="Resl P."/>
        </authorList>
    </citation>
    <scope>NUCLEOTIDE SEQUENCE [LARGE SCALE GENOMIC DNA]</scope>
    <source>
        <strain evidence="12">EGGRZ-B1_66</strain>
        <tissue evidence="12">Body</tissue>
    </source>
</reference>
<dbReference type="InterPro" id="IPR018177">
    <property type="entry name" value="L-lactate_DH_AS"/>
</dbReference>
<evidence type="ECO:0000259" key="10">
    <source>
        <dbReference type="Pfam" id="PF00056"/>
    </source>
</evidence>
<keyword evidence="4 9" id="KW-0560">Oxidoreductase</keyword>
<name>A0ABD2QGJ0_9PLAT</name>
<dbReference type="EC" id="1.1.1.27" evidence="3 9"/>
<keyword evidence="5 8" id="KW-0520">NAD</keyword>
<evidence type="ECO:0000256" key="1">
    <source>
        <dbReference type="ARBA" id="ARBA00004843"/>
    </source>
</evidence>
<comment type="similarity">
    <text evidence="2">Belongs to the LDH/MDH superfamily. LDH family.</text>
</comment>
<comment type="catalytic activity">
    <reaction evidence="6 9">
        <text>(S)-lactate + NAD(+) = pyruvate + NADH + H(+)</text>
        <dbReference type="Rhea" id="RHEA:23444"/>
        <dbReference type="ChEBI" id="CHEBI:15361"/>
        <dbReference type="ChEBI" id="CHEBI:15378"/>
        <dbReference type="ChEBI" id="CHEBI:16651"/>
        <dbReference type="ChEBI" id="CHEBI:57540"/>
        <dbReference type="ChEBI" id="CHEBI:57945"/>
        <dbReference type="EC" id="1.1.1.27"/>
    </reaction>
</comment>
<dbReference type="PRINTS" id="PR00086">
    <property type="entry name" value="LLDHDRGNASE"/>
</dbReference>
<dbReference type="PANTHER" id="PTHR43128:SF16">
    <property type="entry name" value="L-LACTATE DEHYDROGENASE"/>
    <property type="match status" value="1"/>
</dbReference>
<dbReference type="PANTHER" id="PTHR43128">
    <property type="entry name" value="L-2-HYDROXYCARBOXYLATE DEHYDROGENASE (NAD(P)(+))"/>
    <property type="match status" value="1"/>
</dbReference>